<dbReference type="EMBL" id="MLHV01000016">
    <property type="protein sequence ID" value="OHT97129.1"/>
    <property type="molecule type" value="Genomic_DNA"/>
</dbReference>
<dbReference type="AlphaFoldDB" id="A0A1S1JZT1"/>
<dbReference type="RefSeq" id="WP_019344660.1">
    <property type="nucleotide sequence ID" value="NZ_MLHV01000016.1"/>
</dbReference>
<dbReference type="STRING" id="1908205.BKG60_18930"/>
<evidence type="ECO:0000313" key="1">
    <source>
        <dbReference type="EMBL" id="OHT97129.1"/>
    </source>
</evidence>
<dbReference type="OrthoDB" id="4762926at2"/>
<protein>
    <submittedName>
        <fullName evidence="1">Uncharacterized protein</fullName>
    </submittedName>
</protein>
<comment type="caution">
    <text evidence="1">The sequence shown here is derived from an EMBL/GenBank/DDBJ whole genome shotgun (WGS) entry which is preliminary data.</text>
</comment>
<sequence>MDRIGYLDGHPDVRHLEFVDKQGNTLVAVDAHVDRESGERVAVCQNCVWVERGNDRDQVDAAATAHFDEHRAQLGL</sequence>
<gene>
    <name evidence="1" type="ORF">BKG61_17880</name>
</gene>
<name>A0A1S1JZT1_9MYCO</name>
<proteinExistence type="predicted"/>
<accession>A0A1S1JZT1</accession>
<evidence type="ECO:0000313" key="2">
    <source>
        <dbReference type="Proteomes" id="UP000179636"/>
    </source>
</evidence>
<dbReference type="Proteomes" id="UP000179636">
    <property type="component" value="Unassembled WGS sequence"/>
</dbReference>
<keyword evidence="2" id="KW-1185">Reference proteome</keyword>
<reference evidence="1 2" key="1">
    <citation type="submission" date="2016-10" db="EMBL/GenBank/DDBJ databases">
        <title>Evaluation of Human, Animal and Environmental Mycobacterium chelonae Isolates by Core Genome Phylogenomic Analysis, Targeted Gene Comparison, and Anti-microbial Susceptibility Patterns: A Tale of Mistaken Identities.</title>
        <authorList>
            <person name="Fogelson S.B."/>
            <person name="Camus A.C."/>
            <person name="Lorenz W."/>
            <person name="Vasireddy R."/>
            <person name="Vasireddy S."/>
            <person name="Smith T."/>
            <person name="Brown-Elliott B.A."/>
            <person name="Wallace R.J.Jr."/>
            <person name="Hasan N.A."/>
            <person name="Reischl U."/>
            <person name="Sanchez S."/>
        </authorList>
    </citation>
    <scope>NUCLEOTIDE SEQUENCE [LARGE SCALE GENOMIC DNA]</scope>
    <source>
        <strain evidence="1 2">24999</strain>
    </source>
</reference>
<organism evidence="1 2">
    <name type="scientific">Mycobacterium syngnathidarum</name>
    <dbReference type="NCBI Taxonomy" id="1908205"/>
    <lineage>
        <taxon>Bacteria</taxon>
        <taxon>Bacillati</taxon>
        <taxon>Actinomycetota</taxon>
        <taxon>Actinomycetes</taxon>
        <taxon>Mycobacteriales</taxon>
        <taxon>Mycobacteriaceae</taxon>
        <taxon>Mycobacterium</taxon>
    </lineage>
</organism>